<proteinExistence type="predicted"/>
<gene>
    <name evidence="2" type="ORF">Scinn_69800</name>
</gene>
<protein>
    <submittedName>
        <fullName evidence="2">Uncharacterized protein</fullName>
    </submittedName>
</protein>
<comment type="caution">
    <text evidence="2">The sequence shown here is derived from an EMBL/GenBank/DDBJ whole genome shotgun (WGS) entry which is preliminary data.</text>
</comment>
<accession>A0ABQ3NXL9</accession>
<evidence type="ECO:0000313" key="2">
    <source>
        <dbReference type="EMBL" id="GHI17517.1"/>
    </source>
</evidence>
<evidence type="ECO:0000313" key="3">
    <source>
        <dbReference type="Proteomes" id="UP000660554"/>
    </source>
</evidence>
<keyword evidence="3" id="KW-1185">Reference proteome</keyword>
<feature type="region of interest" description="Disordered" evidence="1">
    <location>
        <begin position="1"/>
        <end position="33"/>
    </location>
</feature>
<organism evidence="2 3">
    <name type="scientific">Streptomyces virginiae</name>
    <name type="common">Streptomyces cinnamonensis</name>
    <dbReference type="NCBI Taxonomy" id="1961"/>
    <lineage>
        <taxon>Bacteria</taxon>
        <taxon>Bacillati</taxon>
        <taxon>Actinomycetota</taxon>
        <taxon>Actinomycetes</taxon>
        <taxon>Kitasatosporales</taxon>
        <taxon>Streptomycetaceae</taxon>
        <taxon>Streptomyces</taxon>
    </lineage>
</organism>
<dbReference type="EMBL" id="BNDV01000017">
    <property type="protein sequence ID" value="GHI17517.1"/>
    <property type="molecule type" value="Genomic_DNA"/>
</dbReference>
<dbReference type="Proteomes" id="UP000660554">
    <property type="component" value="Unassembled WGS sequence"/>
</dbReference>
<evidence type="ECO:0000256" key="1">
    <source>
        <dbReference type="SAM" id="MobiDB-lite"/>
    </source>
</evidence>
<reference evidence="3" key="1">
    <citation type="submission" date="2020-09" db="EMBL/GenBank/DDBJ databases">
        <title>Whole genome shotgun sequence of Streptomyces cinnamonensis NBRC 15873.</title>
        <authorList>
            <person name="Komaki H."/>
            <person name="Tamura T."/>
        </authorList>
    </citation>
    <scope>NUCLEOTIDE SEQUENCE [LARGE SCALE GENOMIC DNA]</scope>
    <source>
        <strain evidence="3">NBRC 15873</strain>
    </source>
</reference>
<sequence>MADGDSTVGTAVSQCGRATPVNSLRGTPARGEGGAVRVRGVNALAVGVNDGLTGRS</sequence>
<name>A0ABQ3NXL9_STRVG</name>